<dbReference type="Pfam" id="PF09346">
    <property type="entry name" value="SMI1_KNR4"/>
    <property type="match status" value="1"/>
</dbReference>
<feature type="domain" description="Knr4/Smi1-like" evidence="1">
    <location>
        <begin position="32"/>
        <end position="167"/>
    </location>
</feature>
<dbReference type="PANTHER" id="PTHR47432:SF1">
    <property type="entry name" value="CELL WALL ASSEMBLY REGULATOR SMI1"/>
    <property type="match status" value="1"/>
</dbReference>
<evidence type="ECO:0000313" key="2">
    <source>
        <dbReference type="EMBL" id="KFN10445.1"/>
    </source>
</evidence>
<gene>
    <name evidence="2" type="ORF">DJ90_891</name>
    <name evidence="3" type="ORF">GNQ08_05670</name>
</gene>
<dbReference type="InterPro" id="IPR051873">
    <property type="entry name" value="KNR4/SMI1_regulator"/>
</dbReference>
<dbReference type="Proteomes" id="UP000442469">
    <property type="component" value="Unassembled WGS sequence"/>
</dbReference>
<dbReference type="InterPro" id="IPR018958">
    <property type="entry name" value="Knr4/Smi1-like_dom"/>
</dbReference>
<dbReference type="SMART" id="SM00860">
    <property type="entry name" value="SMI1_KNR4"/>
    <property type="match status" value="1"/>
</dbReference>
<dbReference type="STRING" id="44252.DJ90_891"/>
<comment type="caution">
    <text evidence="2">The sequence shown here is derived from an EMBL/GenBank/DDBJ whole genome shotgun (WGS) entry which is preliminary data.</text>
</comment>
<dbReference type="RefSeq" id="WP_036619970.1">
    <property type="nucleotide sequence ID" value="NZ_BGML01000011.1"/>
</dbReference>
<evidence type="ECO:0000259" key="1">
    <source>
        <dbReference type="SMART" id="SM00860"/>
    </source>
</evidence>
<dbReference type="PATRIC" id="fig|44252.3.peg.1348"/>
<evidence type="ECO:0000313" key="5">
    <source>
        <dbReference type="Proteomes" id="UP000442469"/>
    </source>
</evidence>
<dbReference type="HOGENOM" id="CLU_085722_1_1_9"/>
<reference evidence="2 4" key="1">
    <citation type="submission" date="2014-04" db="EMBL/GenBank/DDBJ databases">
        <authorList>
            <person name="Bishop-Lilly K.A."/>
            <person name="Broomall S.M."/>
            <person name="Chain P.S."/>
            <person name="Chertkov O."/>
            <person name="Coyne S.R."/>
            <person name="Daligault H.E."/>
            <person name="Davenport K.W."/>
            <person name="Erkkila T."/>
            <person name="Frey K.G."/>
            <person name="Gibbons H.S."/>
            <person name="Gu W."/>
            <person name="Jaissle J."/>
            <person name="Johnson S.L."/>
            <person name="Koroleva G.I."/>
            <person name="Ladner J.T."/>
            <person name="Lo C.-C."/>
            <person name="Minogue T.D."/>
            <person name="Munk C."/>
            <person name="Palacios G.F."/>
            <person name="Redden C.L."/>
            <person name="Rosenzweig C.N."/>
            <person name="Scholz M.B."/>
            <person name="Teshima H."/>
            <person name="Xu Y."/>
        </authorList>
    </citation>
    <scope>NUCLEOTIDE SEQUENCE [LARGE SCALE GENOMIC DNA]</scope>
    <source>
        <strain evidence="2 4">8244</strain>
    </source>
</reference>
<dbReference type="AlphaFoldDB" id="A0A090ZJK5"/>
<proteinExistence type="predicted"/>
<accession>A0A090ZJK5</accession>
<name>A0A090ZJK5_PAEMA</name>
<sequence length="174" mass="19892">MLKQAERLWSLIIEKGTAKDAGFQEALKLRPGAGEAEFENAEKALGLKLPEEMKAFYLVHNGQGWDLESEPFVRNLTLSPLEEIVENWNFLREEFDPDEMEPDIGQEIKPLLWNDKWIPIASNGGGDYLCLDMDPAEAGRPGQVLYFWHDWGNRSVEADSLFSFIQSCLEEEDE</sequence>
<dbReference type="InterPro" id="IPR037883">
    <property type="entry name" value="Knr4/Smi1-like_sf"/>
</dbReference>
<reference evidence="3 5" key="2">
    <citation type="submission" date="2019-11" db="EMBL/GenBank/DDBJ databases">
        <title>Draft genome sequences of five Paenibacillus species of dairy origin.</title>
        <authorList>
            <person name="Olajide A.M."/>
            <person name="Chen S."/>
            <person name="Lapointe G."/>
        </authorList>
    </citation>
    <scope>NUCLEOTIDE SEQUENCE [LARGE SCALE GENOMIC DNA]</scope>
    <source>
        <strain evidence="3 5">3CT49</strain>
    </source>
</reference>
<protein>
    <submittedName>
        <fullName evidence="2">SMI1 / KNR4 family protein</fullName>
    </submittedName>
    <submittedName>
        <fullName evidence="3">SMI1/KNR4 family protein</fullName>
    </submittedName>
</protein>
<dbReference type="Proteomes" id="UP000029278">
    <property type="component" value="Unassembled WGS sequence"/>
</dbReference>
<keyword evidence="4" id="KW-1185">Reference proteome</keyword>
<dbReference type="SUPFAM" id="SSF160631">
    <property type="entry name" value="SMI1/KNR4-like"/>
    <property type="match status" value="1"/>
</dbReference>
<dbReference type="OrthoDB" id="6989522at2"/>
<organism evidence="2 4">
    <name type="scientific">Paenibacillus macerans</name>
    <name type="common">Bacillus macerans</name>
    <dbReference type="NCBI Taxonomy" id="44252"/>
    <lineage>
        <taxon>Bacteria</taxon>
        <taxon>Bacillati</taxon>
        <taxon>Bacillota</taxon>
        <taxon>Bacilli</taxon>
        <taxon>Bacillales</taxon>
        <taxon>Paenibacillaceae</taxon>
        <taxon>Paenibacillus</taxon>
    </lineage>
</organism>
<dbReference type="GeneID" id="77011641"/>
<dbReference type="Gene3D" id="3.40.1580.10">
    <property type="entry name" value="SMI1/KNR4-like"/>
    <property type="match status" value="1"/>
</dbReference>
<evidence type="ECO:0000313" key="3">
    <source>
        <dbReference type="EMBL" id="MUG21916.1"/>
    </source>
</evidence>
<dbReference type="PANTHER" id="PTHR47432">
    <property type="entry name" value="CELL WALL ASSEMBLY REGULATOR SMI1"/>
    <property type="match status" value="1"/>
</dbReference>
<dbReference type="EMBL" id="JMQA01000018">
    <property type="protein sequence ID" value="KFN10445.1"/>
    <property type="molecule type" value="Genomic_DNA"/>
</dbReference>
<evidence type="ECO:0000313" key="4">
    <source>
        <dbReference type="Proteomes" id="UP000029278"/>
    </source>
</evidence>
<dbReference type="EMBL" id="WNZZ01000003">
    <property type="protein sequence ID" value="MUG21916.1"/>
    <property type="molecule type" value="Genomic_DNA"/>
</dbReference>